<accession>A0A183FGH3</accession>
<evidence type="ECO:0000313" key="2">
    <source>
        <dbReference type="EMBL" id="VDO65721.1"/>
    </source>
</evidence>
<keyword evidence="1" id="KW-0175">Coiled coil</keyword>
<organism evidence="3 4">
    <name type="scientific">Heligmosomoides polygyrus</name>
    <name type="common">Parasitic roundworm</name>
    <dbReference type="NCBI Taxonomy" id="6339"/>
    <lineage>
        <taxon>Eukaryota</taxon>
        <taxon>Metazoa</taxon>
        <taxon>Ecdysozoa</taxon>
        <taxon>Nematoda</taxon>
        <taxon>Chromadorea</taxon>
        <taxon>Rhabditida</taxon>
        <taxon>Rhabditina</taxon>
        <taxon>Rhabditomorpha</taxon>
        <taxon>Strongyloidea</taxon>
        <taxon>Heligmosomidae</taxon>
        <taxon>Heligmosomoides</taxon>
    </lineage>
</organism>
<dbReference type="Proteomes" id="UP000050761">
    <property type="component" value="Unassembled WGS sequence"/>
</dbReference>
<evidence type="ECO:0000313" key="3">
    <source>
        <dbReference type="Proteomes" id="UP000050761"/>
    </source>
</evidence>
<proteinExistence type="predicted"/>
<gene>
    <name evidence="2" type="ORF">HPBE_LOCUS5755</name>
</gene>
<sequence length="96" mass="10925">MSKDEQCSQNDIRKLRNKLKDQELELKQMQDTINSLKEQTAQNTSNSGIEVWFNLSKKTDGAVRIVESAISDLVSDDEYFNRMLDELQGDDVNAGV</sequence>
<evidence type="ECO:0000256" key="1">
    <source>
        <dbReference type="SAM" id="Coils"/>
    </source>
</evidence>
<protein>
    <submittedName>
        <fullName evidence="4">Conserved domain protein</fullName>
    </submittedName>
</protein>
<reference evidence="2 3" key="1">
    <citation type="submission" date="2018-11" db="EMBL/GenBank/DDBJ databases">
        <authorList>
            <consortium name="Pathogen Informatics"/>
        </authorList>
    </citation>
    <scope>NUCLEOTIDE SEQUENCE [LARGE SCALE GENOMIC DNA]</scope>
</reference>
<evidence type="ECO:0000313" key="4">
    <source>
        <dbReference type="WBParaSite" id="HPBE_0000575401-mRNA-1"/>
    </source>
</evidence>
<dbReference type="AlphaFoldDB" id="A0A183FGH3"/>
<reference evidence="4" key="2">
    <citation type="submission" date="2019-09" db="UniProtKB">
        <authorList>
            <consortium name="WormBaseParasite"/>
        </authorList>
    </citation>
    <scope>IDENTIFICATION</scope>
</reference>
<accession>A0A3P7WWL4</accession>
<dbReference type="EMBL" id="UZAH01025534">
    <property type="protein sequence ID" value="VDO65721.1"/>
    <property type="molecule type" value="Genomic_DNA"/>
</dbReference>
<name>A0A183FGH3_HELPZ</name>
<dbReference type="WBParaSite" id="HPBE_0000575401-mRNA-1">
    <property type="protein sequence ID" value="HPBE_0000575401-mRNA-1"/>
    <property type="gene ID" value="HPBE_0000575401"/>
</dbReference>
<keyword evidence="3" id="KW-1185">Reference proteome</keyword>
<dbReference type="OrthoDB" id="5874911at2759"/>
<feature type="coiled-coil region" evidence="1">
    <location>
        <begin position="5"/>
        <end position="46"/>
    </location>
</feature>